<evidence type="ECO:0000256" key="1">
    <source>
        <dbReference type="ARBA" id="ARBA00009018"/>
    </source>
</evidence>
<keyword evidence="4 8" id="KW-0547">Nucleotide-binding</keyword>
<gene>
    <name evidence="8 10" type="primary">coaE</name>
    <name evidence="10" type="ORF">QDX21_02260</name>
</gene>
<evidence type="ECO:0000256" key="3">
    <source>
        <dbReference type="ARBA" id="ARBA00022679"/>
    </source>
</evidence>
<dbReference type="CDD" id="cd02022">
    <property type="entry name" value="DPCK"/>
    <property type="match status" value="1"/>
</dbReference>
<evidence type="ECO:0000256" key="4">
    <source>
        <dbReference type="ARBA" id="ARBA00022741"/>
    </source>
</evidence>
<comment type="pathway">
    <text evidence="8">Cofactor biosynthesis; coenzyme A biosynthesis; CoA from (R)-pantothenate: step 5/5.</text>
</comment>
<sequence>MTHLGLTGGIGSGKSTVAKMLAELGAVIIDADAIARSLMAPGQPVLQEVVEHFGEHLLDEHGQLDRQALASIVFNDDQARQTLNSIVHPAVRAETLRQIEAATAESSGETVLIEDIPLLAETGQAERFDGVIVVTCDQQTRLERLTTYRGMDPADAKARMESQATDAQRTQIATWVIDNSQSLEHTQQQVSELWQSLYSAR</sequence>
<comment type="similarity">
    <text evidence="1 8">Belongs to the CoaE family.</text>
</comment>
<evidence type="ECO:0000256" key="8">
    <source>
        <dbReference type="HAMAP-Rule" id="MF_00376"/>
    </source>
</evidence>
<evidence type="ECO:0000313" key="11">
    <source>
        <dbReference type="Proteomes" id="UP001224674"/>
    </source>
</evidence>
<protein>
    <recommendedName>
        <fullName evidence="8 9">Dephospho-CoA kinase</fullName>
        <ecNumber evidence="8 9">2.7.1.24</ecNumber>
    </recommendedName>
    <alternativeName>
        <fullName evidence="8">Dephosphocoenzyme A kinase</fullName>
    </alternativeName>
</protein>
<dbReference type="GO" id="GO:0015937">
    <property type="term" value="P:coenzyme A biosynthetic process"/>
    <property type="evidence" value="ECO:0007669"/>
    <property type="project" value="UniProtKB-UniRule"/>
</dbReference>
<dbReference type="FunFam" id="3.40.50.300:FF:000991">
    <property type="entry name" value="Dephospho-CoA kinase"/>
    <property type="match status" value="1"/>
</dbReference>
<comment type="catalytic activity">
    <reaction evidence="8">
        <text>3'-dephospho-CoA + ATP = ADP + CoA + H(+)</text>
        <dbReference type="Rhea" id="RHEA:18245"/>
        <dbReference type="ChEBI" id="CHEBI:15378"/>
        <dbReference type="ChEBI" id="CHEBI:30616"/>
        <dbReference type="ChEBI" id="CHEBI:57287"/>
        <dbReference type="ChEBI" id="CHEBI:57328"/>
        <dbReference type="ChEBI" id="CHEBI:456216"/>
        <dbReference type="EC" id="2.7.1.24"/>
    </reaction>
</comment>
<feature type="binding site" evidence="8">
    <location>
        <begin position="11"/>
        <end position="16"/>
    </location>
    <ligand>
        <name>ATP</name>
        <dbReference type="ChEBI" id="CHEBI:30616"/>
    </ligand>
</feature>
<dbReference type="HAMAP" id="MF_00376">
    <property type="entry name" value="Dephospho_CoA_kinase"/>
    <property type="match status" value="1"/>
</dbReference>
<dbReference type="NCBIfam" id="TIGR00152">
    <property type="entry name" value="dephospho-CoA kinase"/>
    <property type="match status" value="1"/>
</dbReference>
<dbReference type="PANTHER" id="PTHR10695">
    <property type="entry name" value="DEPHOSPHO-COA KINASE-RELATED"/>
    <property type="match status" value="1"/>
</dbReference>
<keyword evidence="6 8" id="KW-0067">ATP-binding</keyword>
<dbReference type="Gene3D" id="3.40.50.300">
    <property type="entry name" value="P-loop containing nucleotide triphosphate hydrolases"/>
    <property type="match status" value="1"/>
</dbReference>
<accession>A0AAJ6DF74</accession>
<dbReference type="Pfam" id="PF01121">
    <property type="entry name" value="CoaE"/>
    <property type="match status" value="1"/>
</dbReference>
<dbReference type="RefSeq" id="WP_110098277.1">
    <property type="nucleotide sequence ID" value="NZ_CP122566.1"/>
</dbReference>
<dbReference type="EMBL" id="CP122566">
    <property type="protein sequence ID" value="WGH93643.1"/>
    <property type="molecule type" value="Genomic_DNA"/>
</dbReference>
<comment type="subcellular location">
    <subcellularLocation>
        <location evidence="8">Cytoplasm</location>
    </subcellularLocation>
</comment>
<dbReference type="PANTHER" id="PTHR10695:SF46">
    <property type="entry name" value="BIFUNCTIONAL COENZYME A SYNTHASE-RELATED"/>
    <property type="match status" value="1"/>
</dbReference>
<dbReference type="PROSITE" id="PS51219">
    <property type="entry name" value="DPCK"/>
    <property type="match status" value="1"/>
</dbReference>
<evidence type="ECO:0000256" key="5">
    <source>
        <dbReference type="ARBA" id="ARBA00022777"/>
    </source>
</evidence>
<evidence type="ECO:0000256" key="9">
    <source>
        <dbReference type="NCBIfam" id="TIGR00152"/>
    </source>
</evidence>
<comment type="function">
    <text evidence="8">Catalyzes the phosphorylation of the 3'-hydroxyl group of dephosphocoenzyme A to form coenzyme A.</text>
</comment>
<keyword evidence="7 8" id="KW-0173">Coenzyme A biosynthesis</keyword>
<dbReference type="GO" id="GO:0005737">
    <property type="term" value="C:cytoplasm"/>
    <property type="evidence" value="ECO:0007669"/>
    <property type="project" value="UniProtKB-SubCell"/>
</dbReference>
<dbReference type="InterPro" id="IPR027417">
    <property type="entry name" value="P-loop_NTPase"/>
</dbReference>
<dbReference type="GO" id="GO:0004140">
    <property type="term" value="F:dephospho-CoA kinase activity"/>
    <property type="evidence" value="ECO:0007669"/>
    <property type="project" value="UniProtKB-UniRule"/>
</dbReference>
<dbReference type="NCBIfam" id="NF002879">
    <property type="entry name" value="PRK03333.1"/>
    <property type="match status" value="1"/>
</dbReference>
<evidence type="ECO:0000256" key="6">
    <source>
        <dbReference type="ARBA" id="ARBA00022840"/>
    </source>
</evidence>
<evidence type="ECO:0000313" key="10">
    <source>
        <dbReference type="EMBL" id="WGH93643.1"/>
    </source>
</evidence>
<evidence type="ECO:0000256" key="2">
    <source>
        <dbReference type="ARBA" id="ARBA00022490"/>
    </source>
</evidence>
<dbReference type="GO" id="GO:0005524">
    <property type="term" value="F:ATP binding"/>
    <property type="evidence" value="ECO:0007669"/>
    <property type="project" value="UniProtKB-UniRule"/>
</dbReference>
<dbReference type="EC" id="2.7.1.24" evidence="8 9"/>
<dbReference type="SUPFAM" id="SSF52540">
    <property type="entry name" value="P-loop containing nucleoside triphosphate hydrolases"/>
    <property type="match status" value="1"/>
</dbReference>
<keyword evidence="3 8" id="KW-0808">Transferase</keyword>
<dbReference type="Proteomes" id="UP001224674">
    <property type="component" value="Chromosome"/>
</dbReference>
<evidence type="ECO:0000256" key="7">
    <source>
        <dbReference type="ARBA" id="ARBA00022993"/>
    </source>
</evidence>
<name>A0AAJ6DF74_9MICC</name>
<reference evidence="10 11" key="1">
    <citation type="submission" date="2023-03" db="EMBL/GenBank/DDBJ databases">
        <title>Complete genome sequences of several Auritidibacter ignavus strains isolated from ear infections.</title>
        <authorList>
            <person name="Baehr T."/>
            <person name="Baumhoegger A.M."/>
        </authorList>
    </citation>
    <scope>NUCLEOTIDE SEQUENCE [LARGE SCALE GENOMIC DNA]</scope>
    <source>
        <strain evidence="10 11">BABAE-6</strain>
    </source>
</reference>
<keyword evidence="2 8" id="KW-0963">Cytoplasm</keyword>
<keyword evidence="11" id="KW-1185">Reference proteome</keyword>
<keyword evidence="5 8" id="KW-0418">Kinase</keyword>
<dbReference type="AlphaFoldDB" id="A0AAJ6DF74"/>
<dbReference type="InterPro" id="IPR001977">
    <property type="entry name" value="Depp_CoAkinase"/>
</dbReference>
<organism evidence="10 11">
    <name type="scientific">Auritidibacter ignavus</name>
    <dbReference type="NCBI Taxonomy" id="678932"/>
    <lineage>
        <taxon>Bacteria</taxon>
        <taxon>Bacillati</taxon>
        <taxon>Actinomycetota</taxon>
        <taxon>Actinomycetes</taxon>
        <taxon>Micrococcales</taxon>
        <taxon>Micrococcaceae</taxon>
        <taxon>Auritidibacter</taxon>
    </lineage>
</organism>
<proteinExistence type="inferred from homology"/>